<dbReference type="Gene3D" id="2.160.20.10">
    <property type="entry name" value="Single-stranded right-handed beta-helix, Pectin lyase-like"/>
    <property type="match status" value="1"/>
</dbReference>
<sequence length="410" mass="44414">MRTFLQQISILVSIVFIFVYPVYSMDYYVDESIGTSGDGLSWIQAKKTIVEALTLSHPGDTVHVAEGHYMEAVIMNDSLTLLGGYPTGGGFRDFRQYKTIIDGSKATAKSVVSMDSECILDGFTIINGSGTSTMIFSRLGGGIFCSGGPVIIRNNIIEYNNVNAVEGAYGGAIYLYDSDSTIHNNIIRMNSTAGYGGGGAIAVFNSSPHIYNNFIYANISKGAGNGVIYYVNSNGVVINNSICENSGTDEGGFFFRNSSPSLSNNIIYMNSGYGITETDTDSDPVCLRNDIFRNESGVYFDEGSTPYATVADLNRMVPEASENLECDPRFVSTGDYHLQPGSCCIDVGVNPGAPSIDLDNDSRPIGAGVDLGCDEVQQYDVPVYDFSLFIILQIIIVIMSYELLIKKWLP</sequence>
<keyword evidence="1" id="KW-1133">Transmembrane helix</keyword>
<name>A0A1F7RMT3_9BACT</name>
<evidence type="ECO:0000313" key="4">
    <source>
        <dbReference type="Proteomes" id="UP000179266"/>
    </source>
</evidence>
<protein>
    <recommendedName>
        <fullName evidence="2">Right handed beta helix domain-containing protein</fullName>
    </recommendedName>
</protein>
<dbReference type="EMBL" id="MGDD01000301">
    <property type="protein sequence ID" value="OGL42886.1"/>
    <property type="molecule type" value="Genomic_DNA"/>
</dbReference>
<proteinExistence type="predicted"/>
<dbReference type="Pfam" id="PF13229">
    <property type="entry name" value="Beta_helix"/>
    <property type="match status" value="1"/>
</dbReference>
<feature type="transmembrane region" description="Helical" evidence="1">
    <location>
        <begin position="386"/>
        <end position="405"/>
    </location>
</feature>
<dbReference type="Proteomes" id="UP000179266">
    <property type="component" value="Unassembled WGS sequence"/>
</dbReference>
<dbReference type="NCBIfam" id="NF041518">
    <property type="entry name" value="choice_anch_Q"/>
    <property type="match status" value="1"/>
</dbReference>
<keyword evidence="1" id="KW-0472">Membrane</keyword>
<dbReference type="InterPro" id="IPR011050">
    <property type="entry name" value="Pectin_lyase_fold/virulence"/>
</dbReference>
<dbReference type="InterPro" id="IPR059226">
    <property type="entry name" value="Choice_anch_Q_dom"/>
</dbReference>
<dbReference type="InterPro" id="IPR012334">
    <property type="entry name" value="Pectin_lyas_fold"/>
</dbReference>
<organism evidence="3 4">
    <name type="scientific">Candidatus Schekmanbacteria bacterium RBG_13_48_7</name>
    <dbReference type="NCBI Taxonomy" id="1817878"/>
    <lineage>
        <taxon>Bacteria</taxon>
        <taxon>Candidatus Schekmaniibacteriota</taxon>
    </lineage>
</organism>
<dbReference type="AlphaFoldDB" id="A0A1F7RMT3"/>
<dbReference type="InterPro" id="IPR039448">
    <property type="entry name" value="Beta_helix"/>
</dbReference>
<evidence type="ECO:0000313" key="3">
    <source>
        <dbReference type="EMBL" id="OGL42886.1"/>
    </source>
</evidence>
<evidence type="ECO:0000256" key="1">
    <source>
        <dbReference type="SAM" id="Phobius"/>
    </source>
</evidence>
<evidence type="ECO:0000259" key="2">
    <source>
        <dbReference type="Pfam" id="PF13229"/>
    </source>
</evidence>
<keyword evidence="1" id="KW-0812">Transmembrane</keyword>
<dbReference type="SUPFAM" id="SSF51126">
    <property type="entry name" value="Pectin lyase-like"/>
    <property type="match status" value="1"/>
</dbReference>
<accession>A0A1F7RMT3</accession>
<feature type="domain" description="Right handed beta helix" evidence="2">
    <location>
        <begin position="165"/>
        <end position="305"/>
    </location>
</feature>
<gene>
    <name evidence="3" type="ORF">A2161_06090</name>
</gene>
<comment type="caution">
    <text evidence="3">The sequence shown here is derived from an EMBL/GenBank/DDBJ whole genome shotgun (WGS) entry which is preliminary data.</text>
</comment>
<reference evidence="3 4" key="1">
    <citation type="journal article" date="2016" name="Nat. Commun.">
        <title>Thousands of microbial genomes shed light on interconnected biogeochemical processes in an aquifer system.</title>
        <authorList>
            <person name="Anantharaman K."/>
            <person name="Brown C.T."/>
            <person name="Hug L.A."/>
            <person name="Sharon I."/>
            <person name="Castelle C.J."/>
            <person name="Probst A.J."/>
            <person name="Thomas B.C."/>
            <person name="Singh A."/>
            <person name="Wilkins M.J."/>
            <person name="Karaoz U."/>
            <person name="Brodie E.L."/>
            <person name="Williams K.H."/>
            <person name="Hubbard S.S."/>
            <person name="Banfield J.F."/>
        </authorList>
    </citation>
    <scope>NUCLEOTIDE SEQUENCE [LARGE SCALE GENOMIC DNA]</scope>
</reference>